<gene>
    <name evidence="3" type="primary">LOC114033246</name>
    <name evidence="4" type="synonym">LOC114033247</name>
</gene>
<feature type="compositionally biased region" description="Low complexity" evidence="1">
    <location>
        <begin position="150"/>
        <end position="163"/>
    </location>
</feature>
<dbReference type="GO" id="GO:0030314">
    <property type="term" value="C:junctional membrane complex"/>
    <property type="evidence" value="ECO:0007669"/>
    <property type="project" value="InterPro"/>
</dbReference>
<dbReference type="PANTHER" id="PTHR23085">
    <property type="entry name" value="GH28348P"/>
    <property type="match status" value="1"/>
</dbReference>
<protein>
    <recommendedName>
        <fullName evidence="6">Junctophilin 2</fullName>
    </recommendedName>
</protein>
<feature type="compositionally biased region" description="Basic and acidic residues" evidence="1">
    <location>
        <begin position="184"/>
        <end position="197"/>
    </location>
</feature>
<evidence type="ECO:0000256" key="1">
    <source>
        <dbReference type="SAM" id="MobiDB-lite"/>
    </source>
</evidence>
<dbReference type="GO" id="GO:0016529">
    <property type="term" value="C:sarcoplasmic reticulum"/>
    <property type="evidence" value="ECO:0007669"/>
    <property type="project" value="TreeGrafter"/>
</dbReference>
<sequence length="273" mass="29098">MENVGRGEAPGIQEPPPESPQLHEREASLQGGGTPARTPSPHLAGTPPEAKQPRPGTQKDGFLSPGEWNGEQSREGSRPVTPSDVGPGERSSRSPTRTPTDHMEIQPLQPPPPQPTREPEVALYQGYHSYAVRTSPPVPPPFDEEEADGASPTTPVTPSASPVLKPDIQPNVEALPRATTPPKPELKARAPKTEPKHPPSPIKADTASHTKPTRKTEARGSSKGGAKKKGRREVAAAALEAETELEEAPNTVLICMVILLNIGLAILFVHFLT</sequence>
<feature type="transmembrane region" description="Helical" evidence="2">
    <location>
        <begin position="251"/>
        <end position="272"/>
    </location>
</feature>
<organism evidence="3 5">
    <name type="scientific">Vombatus ursinus</name>
    <name type="common">Common wombat</name>
    <dbReference type="NCBI Taxonomy" id="29139"/>
    <lineage>
        <taxon>Eukaryota</taxon>
        <taxon>Metazoa</taxon>
        <taxon>Chordata</taxon>
        <taxon>Craniata</taxon>
        <taxon>Vertebrata</taxon>
        <taxon>Euteleostomi</taxon>
        <taxon>Mammalia</taxon>
        <taxon>Metatheria</taxon>
        <taxon>Diprotodontia</taxon>
        <taxon>Vombatidae</taxon>
        <taxon>Vombatus</taxon>
    </lineage>
</organism>
<evidence type="ECO:0008006" key="6">
    <source>
        <dbReference type="Google" id="ProtNLM"/>
    </source>
</evidence>
<keyword evidence="2" id="KW-1133">Transmembrane helix</keyword>
<dbReference type="AlphaFoldDB" id="A0A4X2M8K3"/>
<dbReference type="Ensembl" id="ENSVURT00010034809.1">
    <property type="protein sequence ID" value="ENSVURP00010030576.1"/>
    <property type="gene ID" value="ENSVURG00010023384.1"/>
</dbReference>
<dbReference type="STRING" id="29139.ENSVURP00010030576"/>
<reference evidence="5" key="1">
    <citation type="submission" date="2018-12" db="EMBL/GenBank/DDBJ databases">
        <authorList>
            <person name="Yazar S."/>
        </authorList>
    </citation>
    <scope>NUCLEOTIDE SEQUENCE [LARGE SCALE GENOMIC DNA]</scope>
</reference>
<name>A0A4X2M8K3_VOMUR</name>
<evidence type="ECO:0000313" key="4">
    <source>
        <dbReference type="Ensembl" id="ENSVURP00010030577.1"/>
    </source>
</evidence>
<dbReference type="GO" id="GO:0005789">
    <property type="term" value="C:endoplasmic reticulum membrane"/>
    <property type="evidence" value="ECO:0007669"/>
    <property type="project" value="TreeGrafter"/>
</dbReference>
<dbReference type="InterPro" id="IPR017191">
    <property type="entry name" value="Junctophilin"/>
</dbReference>
<dbReference type="Ensembl" id="ENSVURT00010034810.1">
    <property type="protein sequence ID" value="ENSVURP00010030577.1"/>
    <property type="gene ID" value="ENSVURG00010023385.1"/>
</dbReference>
<accession>A0A4X2M8K3</accession>
<dbReference type="GO" id="GO:0005886">
    <property type="term" value="C:plasma membrane"/>
    <property type="evidence" value="ECO:0007669"/>
    <property type="project" value="TreeGrafter"/>
</dbReference>
<dbReference type="GeneTree" id="ENSGT00940000159411"/>
<keyword evidence="2" id="KW-0812">Transmembrane</keyword>
<dbReference type="Proteomes" id="UP000314987">
    <property type="component" value="Unassembled WGS sequence"/>
</dbReference>
<evidence type="ECO:0000256" key="2">
    <source>
        <dbReference type="SAM" id="Phobius"/>
    </source>
</evidence>
<reference evidence="3" key="2">
    <citation type="submission" date="2025-05" db="UniProtKB">
        <authorList>
            <consortium name="Ensembl"/>
        </authorList>
    </citation>
    <scope>IDENTIFICATION</scope>
</reference>
<dbReference type="PANTHER" id="PTHR23085:SF26">
    <property type="entry name" value="JUNCTOPHILIN-2"/>
    <property type="match status" value="1"/>
</dbReference>
<keyword evidence="5" id="KW-1185">Reference proteome</keyword>
<feature type="region of interest" description="Disordered" evidence="1">
    <location>
        <begin position="1"/>
        <end position="235"/>
    </location>
</feature>
<keyword evidence="2" id="KW-0472">Membrane</keyword>
<evidence type="ECO:0000313" key="3">
    <source>
        <dbReference type="Ensembl" id="ENSVURP00010030576.1"/>
    </source>
</evidence>
<evidence type="ECO:0000313" key="5">
    <source>
        <dbReference type="Proteomes" id="UP000314987"/>
    </source>
</evidence>
<dbReference type="OMA" id="SPNTIQY"/>
<proteinExistence type="predicted"/>